<dbReference type="AlphaFoldDB" id="G4YXW9"/>
<dbReference type="GeneID" id="20637766"/>
<dbReference type="KEGG" id="psoj:PHYSODRAFT_247821"/>
<name>G4YXW9_PHYSP</name>
<gene>
    <name evidence="3" type="ORF">PHYSODRAFT_247821</name>
</gene>
<dbReference type="EMBL" id="JH159152">
    <property type="protein sequence ID" value="EGZ25672.1"/>
    <property type="molecule type" value="Genomic_DNA"/>
</dbReference>
<dbReference type="Proteomes" id="UP000002640">
    <property type="component" value="Unassembled WGS sequence"/>
</dbReference>
<reference evidence="3 4" key="1">
    <citation type="journal article" date="2006" name="Science">
        <title>Phytophthora genome sequences uncover evolutionary origins and mechanisms of pathogenesis.</title>
        <authorList>
            <person name="Tyler B.M."/>
            <person name="Tripathy S."/>
            <person name="Zhang X."/>
            <person name="Dehal P."/>
            <person name="Jiang R.H."/>
            <person name="Aerts A."/>
            <person name="Arredondo F.D."/>
            <person name="Baxter L."/>
            <person name="Bensasson D."/>
            <person name="Beynon J.L."/>
            <person name="Chapman J."/>
            <person name="Damasceno C.M."/>
            <person name="Dorrance A.E."/>
            <person name="Dou D."/>
            <person name="Dickerman A.W."/>
            <person name="Dubchak I.L."/>
            <person name="Garbelotto M."/>
            <person name="Gijzen M."/>
            <person name="Gordon S.G."/>
            <person name="Govers F."/>
            <person name="Grunwald N.J."/>
            <person name="Huang W."/>
            <person name="Ivors K.L."/>
            <person name="Jones R.W."/>
            <person name="Kamoun S."/>
            <person name="Krampis K."/>
            <person name="Lamour K.H."/>
            <person name="Lee M.K."/>
            <person name="McDonald W.H."/>
            <person name="Medina M."/>
            <person name="Meijer H.J."/>
            <person name="Nordberg E.K."/>
            <person name="Maclean D.J."/>
            <person name="Ospina-Giraldo M.D."/>
            <person name="Morris P.F."/>
            <person name="Phuntumart V."/>
            <person name="Putnam N.H."/>
            <person name="Rash S."/>
            <person name="Rose J.K."/>
            <person name="Sakihama Y."/>
            <person name="Salamov A.A."/>
            <person name="Savidor A."/>
            <person name="Scheuring C.F."/>
            <person name="Smith B.M."/>
            <person name="Sobral B.W."/>
            <person name="Terry A."/>
            <person name="Torto-Alalibo T.A."/>
            <person name="Win J."/>
            <person name="Xu Z."/>
            <person name="Zhang H."/>
            <person name="Grigoriev I.V."/>
            <person name="Rokhsar D.S."/>
            <person name="Boore J.L."/>
        </authorList>
    </citation>
    <scope>NUCLEOTIDE SEQUENCE [LARGE SCALE GENOMIC DNA]</scope>
    <source>
        <strain evidence="3 4">P6497</strain>
    </source>
</reference>
<evidence type="ECO:0000256" key="1">
    <source>
        <dbReference type="SAM" id="Coils"/>
    </source>
</evidence>
<evidence type="ECO:0000256" key="2">
    <source>
        <dbReference type="SAM" id="MobiDB-lite"/>
    </source>
</evidence>
<dbReference type="InParanoid" id="G4YXW9"/>
<protein>
    <submittedName>
        <fullName evidence="3">Uncharacterized protein</fullName>
    </submittedName>
</protein>
<proteinExistence type="predicted"/>
<keyword evidence="1" id="KW-0175">Coiled coil</keyword>
<feature type="compositionally biased region" description="Acidic residues" evidence="2">
    <location>
        <begin position="44"/>
        <end position="62"/>
    </location>
</feature>
<accession>G4YXW9</accession>
<sequence length="322" mass="36228">MLDAGQRMAKWLAGADAATALADAKYGNINETSPVRGEQHVEENDADEEDEEEDDEEDETTETAEVAPDAPSVLFDSLLLTIIVLVKPWSFRSVHEGWLEVVKRLQTLYHFRTVEECQIRVIVLTKHVRACTLSSLASPAVECEPTHALITEVMAAQEAHEDAGRLRVQRLEERMGTLEAQRREDRQRIQSLEVKLEDKQRHDAQRLEDKQEFDKEVANLHNHIREMKAAHEAEIVNYESVASDMLSSIDNRLHDRSPPLQQMTPPPISQEALQASAPSDSSKRRKKPPALGSGALGKKSKNESLRERRAVTRIVHAATTPM</sequence>
<feature type="region of interest" description="Disordered" evidence="2">
    <location>
        <begin position="251"/>
        <end position="322"/>
    </location>
</feature>
<feature type="compositionally biased region" description="Basic and acidic residues" evidence="2">
    <location>
        <begin position="300"/>
        <end position="310"/>
    </location>
</feature>
<dbReference type="RefSeq" id="XP_009520960.1">
    <property type="nucleotide sequence ID" value="XM_009522665.1"/>
</dbReference>
<feature type="region of interest" description="Disordered" evidence="2">
    <location>
        <begin position="29"/>
        <end position="67"/>
    </location>
</feature>
<evidence type="ECO:0000313" key="3">
    <source>
        <dbReference type="EMBL" id="EGZ25672.1"/>
    </source>
</evidence>
<keyword evidence="4" id="KW-1185">Reference proteome</keyword>
<feature type="compositionally biased region" description="Polar residues" evidence="2">
    <location>
        <begin position="271"/>
        <end position="280"/>
    </location>
</feature>
<feature type="coiled-coil region" evidence="1">
    <location>
        <begin position="168"/>
        <end position="230"/>
    </location>
</feature>
<dbReference type="SMR" id="G4YXW9"/>
<evidence type="ECO:0000313" key="4">
    <source>
        <dbReference type="Proteomes" id="UP000002640"/>
    </source>
</evidence>
<organism evidence="3 4">
    <name type="scientific">Phytophthora sojae (strain P6497)</name>
    <name type="common">Soybean stem and root rot agent</name>
    <name type="synonym">Phytophthora megasperma f. sp. glycines</name>
    <dbReference type="NCBI Taxonomy" id="1094619"/>
    <lineage>
        <taxon>Eukaryota</taxon>
        <taxon>Sar</taxon>
        <taxon>Stramenopiles</taxon>
        <taxon>Oomycota</taxon>
        <taxon>Peronosporomycetes</taxon>
        <taxon>Peronosporales</taxon>
        <taxon>Peronosporaceae</taxon>
        <taxon>Phytophthora</taxon>
    </lineage>
</organism>